<evidence type="ECO:0000313" key="2">
    <source>
        <dbReference type="EnsemblMetazoa" id="tetur12g02320.1"/>
    </source>
</evidence>
<reference evidence="2" key="2">
    <citation type="submission" date="2015-06" db="UniProtKB">
        <authorList>
            <consortium name="EnsemblMetazoa"/>
        </authorList>
    </citation>
    <scope>IDENTIFICATION</scope>
</reference>
<protein>
    <submittedName>
        <fullName evidence="2">Uncharacterized protein</fullName>
    </submittedName>
</protein>
<proteinExistence type="predicted"/>
<feature type="region of interest" description="Disordered" evidence="1">
    <location>
        <begin position="109"/>
        <end position="148"/>
    </location>
</feature>
<dbReference type="AlphaFoldDB" id="T1KIR7"/>
<organism evidence="2 3">
    <name type="scientific">Tetranychus urticae</name>
    <name type="common">Two-spotted spider mite</name>
    <dbReference type="NCBI Taxonomy" id="32264"/>
    <lineage>
        <taxon>Eukaryota</taxon>
        <taxon>Metazoa</taxon>
        <taxon>Ecdysozoa</taxon>
        <taxon>Arthropoda</taxon>
        <taxon>Chelicerata</taxon>
        <taxon>Arachnida</taxon>
        <taxon>Acari</taxon>
        <taxon>Acariformes</taxon>
        <taxon>Trombidiformes</taxon>
        <taxon>Prostigmata</taxon>
        <taxon>Eleutherengona</taxon>
        <taxon>Raphignathae</taxon>
        <taxon>Tetranychoidea</taxon>
        <taxon>Tetranychidae</taxon>
        <taxon>Tetranychus</taxon>
    </lineage>
</organism>
<dbReference type="EMBL" id="CAEY01000114">
    <property type="status" value="NOT_ANNOTATED_CDS"/>
    <property type="molecule type" value="Genomic_DNA"/>
</dbReference>
<evidence type="ECO:0000256" key="1">
    <source>
        <dbReference type="SAM" id="MobiDB-lite"/>
    </source>
</evidence>
<keyword evidence="3" id="KW-1185">Reference proteome</keyword>
<feature type="region of interest" description="Disordered" evidence="1">
    <location>
        <begin position="37"/>
        <end position="63"/>
    </location>
</feature>
<feature type="compositionally biased region" description="Low complexity" evidence="1">
    <location>
        <begin position="117"/>
        <end position="133"/>
    </location>
</feature>
<feature type="compositionally biased region" description="Basic and acidic residues" evidence="1">
    <location>
        <begin position="37"/>
        <end position="59"/>
    </location>
</feature>
<dbReference type="EnsemblMetazoa" id="tetur12g02320.1">
    <property type="protein sequence ID" value="tetur12g02320.1"/>
    <property type="gene ID" value="tetur12g02320"/>
</dbReference>
<name>T1KIR7_TETUR</name>
<sequence>MCSETWGSYMKNTILSCYKFLDEERILRFEKMKSNLKETDEIESKEKSNDQENAEKENIEQSNKYSRRELANVNIILCHLVAESGNKVKLRLSHCGSDVKIRLVKVSPAANNDTKNQQETTTSSSENHSSNSSLNLIPGQEANYSGSSQREVDLFEAHSFTITDPICQEVTLTNDQEILFLGINFMLNEDRQLSKILQGTGFSLHDKLKRYTELESSARNTDDVISLAVQLSSHQTSESSMEFTEKYKSWECIVTQNQNFKFNRRLIAMPLTKNLSDIKNYSDNKDLTCSS</sequence>
<accession>T1KIR7</accession>
<dbReference type="Proteomes" id="UP000015104">
    <property type="component" value="Unassembled WGS sequence"/>
</dbReference>
<reference evidence="3" key="1">
    <citation type="submission" date="2011-08" db="EMBL/GenBank/DDBJ databases">
        <authorList>
            <person name="Rombauts S."/>
        </authorList>
    </citation>
    <scope>NUCLEOTIDE SEQUENCE</scope>
    <source>
        <strain evidence="3">London</strain>
    </source>
</reference>
<evidence type="ECO:0000313" key="3">
    <source>
        <dbReference type="Proteomes" id="UP000015104"/>
    </source>
</evidence>
<dbReference type="HOGENOM" id="CLU_957544_0_0_1"/>